<dbReference type="Pfam" id="PF01699">
    <property type="entry name" value="Na_Ca_ex"/>
    <property type="match status" value="2"/>
</dbReference>
<evidence type="ECO:0000313" key="7">
    <source>
        <dbReference type="EMBL" id="QLG62399.1"/>
    </source>
</evidence>
<feature type="transmembrane region" description="Helical" evidence="5">
    <location>
        <begin position="72"/>
        <end position="91"/>
    </location>
</feature>
<dbReference type="OrthoDB" id="204563at2157"/>
<feature type="transmembrane region" description="Helical" evidence="5">
    <location>
        <begin position="247"/>
        <end position="270"/>
    </location>
</feature>
<evidence type="ECO:0000256" key="3">
    <source>
        <dbReference type="ARBA" id="ARBA00022989"/>
    </source>
</evidence>
<dbReference type="GO" id="GO:0006874">
    <property type="term" value="P:intracellular calcium ion homeostasis"/>
    <property type="evidence" value="ECO:0007669"/>
    <property type="project" value="TreeGrafter"/>
</dbReference>
<organism evidence="7 8">
    <name type="scientific">Halorarum salinum</name>
    <dbReference type="NCBI Taxonomy" id="2743089"/>
    <lineage>
        <taxon>Archaea</taxon>
        <taxon>Methanobacteriati</taxon>
        <taxon>Methanobacteriota</taxon>
        <taxon>Stenosarchaea group</taxon>
        <taxon>Halobacteria</taxon>
        <taxon>Halobacteriales</taxon>
        <taxon>Haloferacaceae</taxon>
        <taxon>Halorarum</taxon>
    </lineage>
</organism>
<keyword evidence="3 5" id="KW-1133">Transmembrane helix</keyword>
<evidence type="ECO:0000256" key="2">
    <source>
        <dbReference type="ARBA" id="ARBA00022692"/>
    </source>
</evidence>
<dbReference type="AlphaFoldDB" id="A0A7D5QBP0"/>
<feature type="transmembrane region" description="Helical" evidence="5">
    <location>
        <begin position="216"/>
        <end position="235"/>
    </location>
</feature>
<dbReference type="PANTHER" id="PTHR10846">
    <property type="entry name" value="SODIUM/POTASSIUM/CALCIUM EXCHANGER"/>
    <property type="match status" value="1"/>
</dbReference>
<protein>
    <submittedName>
        <fullName evidence="7">Sodium:calcium antiporter</fullName>
    </submittedName>
</protein>
<dbReference type="PANTHER" id="PTHR10846:SF8">
    <property type="entry name" value="INNER MEMBRANE PROTEIN YRBG"/>
    <property type="match status" value="1"/>
</dbReference>
<dbReference type="GO" id="GO:0005262">
    <property type="term" value="F:calcium channel activity"/>
    <property type="evidence" value="ECO:0007669"/>
    <property type="project" value="TreeGrafter"/>
</dbReference>
<evidence type="ECO:0000256" key="1">
    <source>
        <dbReference type="ARBA" id="ARBA00004141"/>
    </source>
</evidence>
<feature type="transmembrane region" description="Helical" evidence="5">
    <location>
        <begin position="308"/>
        <end position="333"/>
    </location>
</feature>
<evidence type="ECO:0000313" key="8">
    <source>
        <dbReference type="Proteomes" id="UP000509626"/>
    </source>
</evidence>
<dbReference type="GO" id="GO:0005886">
    <property type="term" value="C:plasma membrane"/>
    <property type="evidence" value="ECO:0007669"/>
    <property type="project" value="TreeGrafter"/>
</dbReference>
<dbReference type="GeneID" id="56038179"/>
<gene>
    <name evidence="7" type="ORF">HUG12_11930</name>
</gene>
<proteinExistence type="predicted"/>
<dbReference type="InterPro" id="IPR004837">
    <property type="entry name" value="NaCa_Exmemb"/>
</dbReference>
<accession>A0A7D5QBP0</accession>
<keyword evidence="4 5" id="KW-0472">Membrane</keyword>
<reference evidence="7 8" key="1">
    <citation type="submission" date="2020-06" db="EMBL/GenBank/DDBJ databases">
        <title>NJ-3-1, isolated from saline soil.</title>
        <authorList>
            <person name="Cui H.L."/>
            <person name="Shi X."/>
        </authorList>
    </citation>
    <scope>NUCLEOTIDE SEQUENCE [LARGE SCALE GENOMIC DNA]</scope>
    <source>
        <strain evidence="7 8">NJ-3-1</strain>
    </source>
</reference>
<evidence type="ECO:0000256" key="5">
    <source>
        <dbReference type="SAM" id="Phobius"/>
    </source>
</evidence>
<dbReference type="InterPro" id="IPR044880">
    <property type="entry name" value="NCX_ion-bd_dom_sf"/>
</dbReference>
<dbReference type="InterPro" id="IPR004481">
    <property type="entry name" value="K/Na/Ca-exchanger"/>
</dbReference>
<feature type="transmembrane region" description="Helical" evidence="5">
    <location>
        <begin position="182"/>
        <end position="204"/>
    </location>
</feature>
<evidence type="ECO:0000256" key="4">
    <source>
        <dbReference type="ARBA" id="ARBA00023136"/>
    </source>
</evidence>
<keyword evidence="8" id="KW-1185">Reference proteome</keyword>
<feature type="transmembrane region" description="Helical" evidence="5">
    <location>
        <begin position="112"/>
        <end position="133"/>
    </location>
</feature>
<dbReference type="Proteomes" id="UP000509626">
    <property type="component" value="Chromosome"/>
</dbReference>
<feature type="domain" description="Sodium/calcium exchanger membrane region" evidence="6">
    <location>
        <begin position="182"/>
        <end position="322"/>
    </location>
</feature>
<feature type="transmembrane region" description="Helical" evidence="5">
    <location>
        <begin position="276"/>
        <end position="296"/>
    </location>
</feature>
<feature type="domain" description="Sodium/calcium exchanger membrane region" evidence="6">
    <location>
        <begin position="7"/>
        <end position="162"/>
    </location>
</feature>
<evidence type="ECO:0000259" key="6">
    <source>
        <dbReference type="Pfam" id="PF01699"/>
    </source>
</evidence>
<dbReference type="KEGG" id="halu:HUG12_11930"/>
<comment type="subcellular location">
    <subcellularLocation>
        <location evidence="1">Membrane</location>
        <topology evidence="1">Multi-pass membrane protein</topology>
    </subcellularLocation>
</comment>
<feature type="transmembrane region" description="Helical" evidence="5">
    <location>
        <begin position="145"/>
        <end position="162"/>
    </location>
</feature>
<keyword evidence="2 5" id="KW-0812">Transmembrane</keyword>
<dbReference type="RefSeq" id="WP_179268984.1">
    <property type="nucleotide sequence ID" value="NZ_CP058579.1"/>
</dbReference>
<name>A0A7D5QBP0_9EURY</name>
<dbReference type="GO" id="GO:0008273">
    <property type="term" value="F:calcium, potassium:sodium antiporter activity"/>
    <property type="evidence" value="ECO:0007669"/>
    <property type="project" value="TreeGrafter"/>
</dbReference>
<dbReference type="EMBL" id="CP058579">
    <property type="protein sequence ID" value="QLG62399.1"/>
    <property type="molecule type" value="Genomic_DNA"/>
</dbReference>
<sequence>MASLAVAVVLALAGSAAVWAAGGRLESASKRLGAHYGFPPVVQGAVIAAVGSSFPELSSSVVAVLLHGDFDLGVGAIVGSAVFNVLVIPGWSALRGEGLRADRDVVYKEAQFYMLAVAVLLLTFSFGVIYYPAGTDGLVATITRPLALVPVAMYGVYVFIQFQDVSDYDAPGVDDVRVRRQWLLLLASLAVILLGVEALLRAALDLEAVLGVPSTVWGVTVVAAGTSLPDAAVSVRAAESGRGPTSLANVLGSNTFDLLVAVPAAVLLAGPTEIDFGTAVPMMGFLTVATLGFLLATRTDLELTAREALPLFGLYGAFVVWMALEALGVTAFVPGV</sequence>
<dbReference type="Gene3D" id="1.20.1420.30">
    <property type="entry name" value="NCX, central ion-binding region"/>
    <property type="match status" value="1"/>
</dbReference>